<feature type="transmembrane region" description="Helical" evidence="1">
    <location>
        <begin position="156"/>
        <end position="175"/>
    </location>
</feature>
<accession>A0ABX4YKL1</accession>
<feature type="transmembrane region" description="Helical" evidence="1">
    <location>
        <begin position="181"/>
        <end position="202"/>
    </location>
</feature>
<keyword evidence="1" id="KW-0472">Membrane</keyword>
<feature type="transmembrane region" description="Helical" evidence="1">
    <location>
        <begin position="341"/>
        <end position="362"/>
    </location>
</feature>
<dbReference type="InterPro" id="IPR052556">
    <property type="entry name" value="PolySynth_Transporter"/>
</dbReference>
<proteinExistence type="predicted"/>
<reference evidence="2" key="1">
    <citation type="submission" date="2018-01" db="EMBL/GenBank/DDBJ databases">
        <title>Genomic characterization of Leptospira inadai serogroup Lyme isolated from captured rat in Brazil and comparative analysis with human reference strain.</title>
        <authorList>
            <person name="Moreno L.Z."/>
            <person name="Loureiro A.P."/>
            <person name="Miraglia F."/>
            <person name="Kremer F.S."/>
            <person name="Eslabao M.R."/>
            <person name="Dellagostin O.A."/>
            <person name="Lilenbaum W."/>
            <person name="Moreno A.M."/>
        </authorList>
    </citation>
    <scope>NUCLEOTIDE SEQUENCE [LARGE SCALE GENOMIC DNA]</scope>
    <source>
        <strain evidence="2">M34/99</strain>
    </source>
</reference>
<keyword evidence="1" id="KW-0812">Transmembrane</keyword>
<feature type="transmembrane region" description="Helical" evidence="1">
    <location>
        <begin position="54"/>
        <end position="73"/>
    </location>
</feature>
<gene>
    <name evidence="2" type="ORF">BES34_007260</name>
</gene>
<feature type="transmembrane region" description="Helical" evidence="1">
    <location>
        <begin position="303"/>
        <end position="321"/>
    </location>
</feature>
<feature type="transmembrane region" description="Helical" evidence="1">
    <location>
        <begin position="263"/>
        <end position="282"/>
    </location>
</feature>
<dbReference type="EMBL" id="MCRM02000005">
    <property type="protein sequence ID" value="PNV75819.1"/>
    <property type="molecule type" value="Genomic_DNA"/>
</dbReference>
<keyword evidence="1" id="KW-1133">Transmembrane helix</keyword>
<sequence length="448" mass="51009">MLKPYREFLKSHPAFGRILTNSGWLFFDRIVRMGGALVIGIWMARYLGPESYGSLNFVLAIIALVGSIANLGMDSIIVRDLLADQKNREEIIGTSFGLQLIAGIFGYAISIFVIYYLRPNSPQIELMTWILGFSLVVRCWSVIKYWFEAQVYSKHIVLVENIIFLASGAAKITAILYDLGIFYLVVILFIENIATTVGYFLLYKLNHGRLSVWSGKWYRAKSILRDCWQLLLSNIAILIYMRMDQIMIGQMLDDRAVGIYTSAVRISEVWYFIPLIIVSSVYPSIIKAKEQNTDSYYEQLRTLHIVLLFLSLAIAILLSFLADPLIKFLYGLSYSEAGAILSIHIWTSVFVFLGIASGRWFILENLQRFQLYQSLAGCSANLVLNYLLIPKYGILGAAVSTLISQALASTFFNVLNERSRFAFIMQIEAFLFWRSSLIKNFFSLSRPQ</sequence>
<feature type="transmembrane region" description="Helical" evidence="1">
    <location>
        <begin position="223"/>
        <end position="243"/>
    </location>
</feature>
<feature type="transmembrane region" description="Helical" evidence="1">
    <location>
        <begin position="129"/>
        <end position="147"/>
    </location>
</feature>
<dbReference type="RefSeq" id="WP_020988698.1">
    <property type="nucleotide sequence ID" value="NZ_MCRM02000005.1"/>
</dbReference>
<feature type="transmembrane region" description="Helical" evidence="1">
    <location>
        <begin position="30"/>
        <end position="48"/>
    </location>
</feature>
<evidence type="ECO:0000313" key="3">
    <source>
        <dbReference type="Proteomes" id="UP000094669"/>
    </source>
</evidence>
<dbReference type="PANTHER" id="PTHR43424">
    <property type="entry name" value="LOCUS PUTATIVE PROTEIN 1-RELATED"/>
    <property type="match status" value="1"/>
</dbReference>
<evidence type="ECO:0000313" key="2">
    <source>
        <dbReference type="EMBL" id="PNV75819.1"/>
    </source>
</evidence>
<dbReference type="CDD" id="cd13128">
    <property type="entry name" value="MATE_Wzx_like"/>
    <property type="match status" value="1"/>
</dbReference>
<keyword evidence="3" id="KW-1185">Reference proteome</keyword>
<evidence type="ECO:0000256" key="1">
    <source>
        <dbReference type="SAM" id="Phobius"/>
    </source>
</evidence>
<organism evidence="2 3">
    <name type="scientific">Leptospira inadai serovar Lyme</name>
    <dbReference type="NCBI Taxonomy" id="293084"/>
    <lineage>
        <taxon>Bacteria</taxon>
        <taxon>Pseudomonadati</taxon>
        <taxon>Spirochaetota</taxon>
        <taxon>Spirochaetia</taxon>
        <taxon>Leptospirales</taxon>
        <taxon>Leptospiraceae</taxon>
        <taxon>Leptospira</taxon>
    </lineage>
</organism>
<feature type="transmembrane region" description="Helical" evidence="1">
    <location>
        <begin position="94"/>
        <end position="117"/>
    </location>
</feature>
<dbReference type="PANTHER" id="PTHR43424:SF1">
    <property type="entry name" value="LOCUS PUTATIVE PROTEIN 1-RELATED"/>
    <property type="match status" value="1"/>
</dbReference>
<name>A0ABX4YKL1_9LEPT</name>
<dbReference type="Pfam" id="PF13440">
    <property type="entry name" value="Polysacc_synt_3"/>
    <property type="match status" value="1"/>
</dbReference>
<dbReference type="Proteomes" id="UP000094669">
    <property type="component" value="Unassembled WGS sequence"/>
</dbReference>
<protein>
    <submittedName>
        <fullName evidence="2">Flippase</fullName>
    </submittedName>
</protein>
<comment type="caution">
    <text evidence="2">The sequence shown here is derived from an EMBL/GenBank/DDBJ whole genome shotgun (WGS) entry which is preliminary data.</text>
</comment>